<keyword evidence="2" id="KW-1185">Reference proteome</keyword>
<protein>
    <submittedName>
        <fullName evidence="1">Uncharacterized protein</fullName>
    </submittedName>
</protein>
<gene>
    <name evidence="1" type="ORF">PDJAM_G00101470</name>
</gene>
<evidence type="ECO:0000313" key="2">
    <source>
        <dbReference type="Proteomes" id="UP000830395"/>
    </source>
</evidence>
<reference evidence="1" key="1">
    <citation type="submission" date="2020-02" db="EMBL/GenBank/DDBJ databases">
        <title>Genome sequencing of the panga catfish, Pangasius djambal.</title>
        <authorList>
            <person name="Wen M."/>
            <person name="Zahm M."/>
            <person name="Roques C."/>
            <person name="Cabau C."/>
            <person name="Klopp C."/>
            <person name="Donnadieu C."/>
            <person name="Jouanno E."/>
            <person name="Avarre J.-C."/>
            <person name="Campet M."/>
            <person name="Ha T."/>
            <person name="Dugue R."/>
            <person name="Lampietro C."/>
            <person name="Louis A."/>
            <person name="Herpin A."/>
            <person name="Echchiki A."/>
            <person name="Berthelot C."/>
            <person name="Parey E."/>
            <person name="Roest-Crollius H."/>
            <person name="Braasch I."/>
            <person name="Postlethwait J.H."/>
            <person name="Bobe J."/>
            <person name="Montfort J."/>
            <person name="Bouchez O."/>
            <person name="Begum T."/>
            <person name="Schartl M."/>
            <person name="Gustiano R."/>
            <person name="Guiguen Y."/>
        </authorList>
    </citation>
    <scope>NUCLEOTIDE SEQUENCE</scope>
    <source>
        <strain evidence="1">Pdj_M5554</strain>
    </source>
</reference>
<evidence type="ECO:0000313" key="1">
    <source>
        <dbReference type="EMBL" id="MCJ8744028.1"/>
    </source>
</evidence>
<proteinExistence type="predicted"/>
<dbReference type="EMBL" id="CM040993">
    <property type="protein sequence ID" value="MCJ8744028.1"/>
    <property type="molecule type" value="Genomic_DNA"/>
</dbReference>
<sequence>MFFKKGGSASSGNAPLKRSNTQSSTDDSKSMGMTADLSSSGYESLLSSSLNDSYSTSLEYVPQNNKRLPEEDVLALFSDTGDKDIMIHENKDNESESKTTEQPCGGSFLQKNHEVKADAPSQEPTDMQGTHIGEMEEQSQRSNVPGYEDLSPHQNDPFTKTKTPLENRCGSTDMQETHIHEMKEQPQRFNVPNVPMRVDVSLSQYNPFTKKEPLEDGLGRTDMKEPCTDKIDEQLIRSNVPMHEDESLYKKEQITKKETPLEDGLGSTDMQDTNFDEIDVESQRSNVPMHAASLHQDESIIKNKMPLEDRCGNMNMQHNEQANSMQVNPEPFSLKQLQDYSPGSASEYTQSNGTESLAQYKNTAILAPNRNVKDRTEATKKREKSKCQKEKKKKLKDGLLRDWALRQCNDRKEELKNILDQISIINMAEHSDYPCFTAEDVMVYKNLTPESQIIFIADDNTSINTKTMLHYHMFVCNIKKAILLGPKIPNEQEIQYIESKVPIDTCTGFIFKAFAPALTVYKKIQKEEKLYSLI</sequence>
<organism evidence="1 2">
    <name type="scientific">Pangasius djambal</name>
    <dbReference type="NCBI Taxonomy" id="1691987"/>
    <lineage>
        <taxon>Eukaryota</taxon>
        <taxon>Metazoa</taxon>
        <taxon>Chordata</taxon>
        <taxon>Craniata</taxon>
        <taxon>Vertebrata</taxon>
        <taxon>Euteleostomi</taxon>
        <taxon>Actinopterygii</taxon>
        <taxon>Neopterygii</taxon>
        <taxon>Teleostei</taxon>
        <taxon>Ostariophysi</taxon>
        <taxon>Siluriformes</taxon>
        <taxon>Pangasiidae</taxon>
        <taxon>Pangasius</taxon>
    </lineage>
</organism>
<accession>A0ACC5Z7D1</accession>
<name>A0ACC5Z7D1_9TELE</name>
<dbReference type="Proteomes" id="UP000830395">
    <property type="component" value="Chromosome 19"/>
</dbReference>
<comment type="caution">
    <text evidence="1">The sequence shown here is derived from an EMBL/GenBank/DDBJ whole genome shotgun (WGS) entry which is preliminary data.</text>
</comment>